<protein>
    <recommendedName>
        <fullName evidence="8">Hypoxia up-regulated protein 1</fullName>
    </recommendedName>
</protein>
<dbReference type="AlphaFoldDB" id="A0A8D8WBD6"/>
<evidence type="ECO:0000256" key="9">
    <source>
        <dbReference type="SAM" id="MobiDB-lite"/>
    </source>
</evidence>
<feature type="compositionally biased region" description="Basic and acidic residues" evidence="9">
    <location>
        <begin position="863"/>
        <end position="895"/>
    </location>
</feature>
<dbReference type="EMBL" id="HBUF01602833">
    <property type="protein sequence ID" value="CAG6776638.1"/>
    <property type="molecule type" value="Transcribed_RNA"/>
</dbReference>
<dbReference type="EMBL" id="HBUF01351407">
    <property type="protein sequence ID" value="CAG6714098.1"/>
    <property type="molecule type" value="Transcribed_RNA"/>
</dbReference>
<keyword evidence="3 10" id="KW-0732">Signal</keyword>
<evidence type="ECO:0000256" key="6">
    <source>
        <dbReference type="ARBA" id="ARBA00022840"/>
    </source>
</evidence>
<dbReference type="PANTHER" id="PTHR45639:SF3">
    <property type="entry name" value="HYPOXIA UP-REGULATED PROTEIN 1"/>
    <property type="match status" value="1"/>
</dbReference>
<comment type="similarity">
    <text evidence="2">Belongs to the heat shock protein 70 family.</text>
</comment>
<dbReference type="SUPFAM" id="SSF100934">
    <property type="entry name" value="Heat shock protein 70kD (HSP70), C-terminal subdomain"/>
    <property type="match status" value="1"/>
</dbReference>
<evidence type="ECO:0000256" key="7">
    <source>
        <dbReference type="ARBA" id="ARBA00023186"/>
    </source>
</evidence>
<dbReference type="EMBL" id="HBUF01175872">
    <property type="protein sequence ID" value="CAG6653996.1"/>
    <property type="molecule type" value="Transcribed_RNA"/>
</dbReference>
<comment type="subcellular location">
    <subcellularLocation>
        <location evidence="1">Endoplasmic reticulum lumen</location>
    </subcellularLocation>
</comment>
<accession>A0A8D8WBD6</accession>
<feature type="compositionally biased region" description="Basic and acidic residues" evidence="9">
    <location>
        <begin position="577"/>
        <end position="589"/>
    </location>
</feature>
<evidence type="ECO:0000256" key="8">
    <source>
        <dbReference type="ARBA" id="ARBA00040503"/>
    </source>
</evidence>
<evidence type="ECO:0000256" key="4">
    <source>
        <dbReference type="ARBA" id="ARBA00022741"/>
    </source>
</evidence>
<reference evidence="11" key="1">
    <citation type="submission" date="2021-05" db="EMBL/GenBank/DDBJ databases">
        <authorList>
            <person name="Alioto T."/>
            <person name="Alioto T."/>
            <person name="Gomez Garrido J."/>
        </authorList>
    </citation>
    <scope>NUCLEOTIDE SEQUENCE</scope>
</reference>
<evidence type="ECO:0000313" key="11">
    <source>
        <dbReference type="EMBL" id="CAG6653998.1"/>
    </source>
</evidence>
<feature type="compositionally biased region" description="Acidic residues" evidence="9">
    <location>
        <begin position="896"/>
        <end position="906"/>
    </location>
</feature>
<dbReference type="Gene3D" id="3.90.640.10">
    <property type="entry name" value="Actin, Chain A, domain 4"/>
    <property type="match status" value="1"/>
</dbReference>
<dbReference type="Gene3D" id="1.20.1270.10">
    <property type="match status" value="1"/>
</dbReference>
<dbReference type="EMBL" id="HBUF01602832">
    <property type="protein sequence ID" value="CAG6776636.1"/>
    <property type="molecule type" value="Transcribed_RNA"/>
</dbReference>
<dbReference type="InterPro" id="IPR013126">
    <property type="entry name" value="Hsp_70_fam"/>
</dbReference>
<name>A0A8D8WBD6_9HEMI</name>
<feature type="region of interest" description="Disordered" evidence="9">
    <location>
        <begin position="575"/>
        <end position="624"/>
    </location>
</feature>
<keyword evidence="5" id="KW-0256">Endoplasmic reticulum</keyword>
<dbReference type="GO" id="GO:0005788">
    <property type="term" value="C:endoplasmic reticulum lumen"/>
    <property type="evidence" value="ECO:0007669"/>
    <property type="project" value="UniProtKB-SubCell"/>
</dbReference>
<dbReference type="PANTHER" id="PTHR45639">
    <property type="entry name" value="HSC70CB, ISOFORM G-RELATED"/>
    <property type="match status" value="1"/>
</dbReference>
<evidence type="ECO:0000256" key="1">
    <source>
        <dbReference type="ARBA" id="ARBA00004319"/>
    </source>
</evidence>
<dbReference type="PRINTS" id="PR00301">
    <property type="entry name" value="HEATSHOCK70"/>
</dbReference>
<dbReference type="GO" id="GO:0034663">
    <property type="term" value="C:endoplasmic reticulum chaperone complex"/>
    <property type="evidence" value="ECO:0007669"/>
    <property type="project" value="TreeGrafter"/>
</dbReference>
<dbReference type="Gene3D" id="2.60.34.10">
    <property type="entry name" value="Substrate Binding Domain Of DNAk, Chain A, domain 1"/>
    <property type="match status" value="1"/>
</dbReference>
<feature type="chain" id="PRO_5036262426" description="Hypoxia up-regulated protein 1" evidence="10">
    <location>
        <begin position="26"/>
        <end position="931"/>
    </location>
</feature>
<dbReference type="EMBL" id="HBUF01175873">
    <property type="protein sequence ID" value="CAG6653997.1"/>
    <property type="molecule type" value="Transcribed_RNA"/>
</dbReference>
<feature type="compositionally biased region" description="Polar residues" evidence="9">
    <location>
        <begin position="591"/>
        <end position="619"/>
    </location>
</feature>
<dbReference type="Gene3D" id="3.30.420.40">
    <property type="match status" value="2"/>
</dbReference>
<proteinExistence type="inferred from homology"/>
<dbReference type="Gene3D" id="3.30.30.30">
    <property type="match status" value="1"/>
</dbReference>
<dbReference type="GO" id="GO:0005524">
    <property type="term" value="F:ATP binding"/>
    <property type="evidence" value="ECO:0007669"/>
    <property type="project" value="UniProtKB-KW"/>
</dbReference>
<dbReference type="Pfam" id="PF00012">
    <property type="entry name" value="HSP70"/>
    <property type="match status" value="1"/>
</dbReference>
<dbReference type="InterPro" id="IPR029047">
    <property type="entry name" value="HSP70_peptide-bd_sf"/>
</dbReference>
<evidence type="ECO:0000256" key="5">
    <source>
        <dbReference type="ARBA" id="ARBA00022824"/>
    </source>
</evidence>
<evidence type="ECO:0000256" key="2">
    <source>
        <dbReference type="ARBA" id="ARBA00007381"/>
    </source>
</evidence>
<keyword evidence="6" id="KW-0067">ATP-binding</keyword>
<keyword evidence="4" id="KW-0547">Nucleotide-binding</keyword>
<keyword evidence="7" id="KW-0143">Chaperone</keyword>
<dbReference type="SUPFAM" id="SSF53067">
    <property type="entry name" value="Actin-like ATPase domain"/>
    <property type="match status" value="2"/>
</dbReference>
<dbReference type="GO" id="GO:0140662">
    <property type="term" value="F:ATP-dependent protein folding chaperone"/>
    <property type="evidence" value="ECO:0007669"/>
    <property type="project" value="InterPro"/>
</dbReference>
<feature type="region of interest" description="Disordered" evidence="9">
    <location>
        <begin position="860"/>
        <end position="931"/>
    </location>
</feature>
<feature type="signal peptide" evidence="10">
    <location>
        <begin position="1"/>
        <end position="25"/>
    </location>
</feature>
<evidence type="ECO:0000256" key="10">
    <source>
        <dbReference type="SAM" id="SignalP"/>
    </source>
</evidence>
<sequence length="931" mass="104507">MNISTMSLCSCVVILLLALAQHSQGIAVMSVDLGSEWMKIAIVSPGVPMEIALNKESKRKTPTLVAFHDGERTFGEEAQIIGTRFPSNSYGYFLDLLGKSIDSPVVQLFKSRFPYYDIVADEERGTIAFKTKDNELYNVEELVAMLLHRAREFASASAGQVINEAVLIVPGYFNQIERQSMLKAGEIAGLKVLQLMNDYTAIGLNYGIFRRKDFNETNTVHVMFYDMGAWSTTVSIVSYQVVKTKERGFVETHPQVSMLGVGFDRSLGGLEMQIRLRDFLGKKFNEMKKTTKNVFDNPRSVAKLFKEAGRLKNVLSANNEMFAQIEGLIDEIDFKLLVTRAEFEELNEDLFDRVGYPVEQALKSSAVPMDVINQVVLVGAGTRVPKVQEKIRKVVGMELSKNLNTDEAAAMGAVYKAADLSTGFKVKKFITKDIVLFPIQVEFERESETGDTRVIKRMLFGPSNAYPQKKILTFNKYVGDFNFNVSYASEIEHMSPEQIAVLGTKQISKFDVSGVNEAFGKHNEENAESKGIKAHFAMDESGILSLVNIELVVEKQETAESPLSKLGNTLTNLFSRSKAEDDKPIHETPDEGNQTAEEPPKNVNSTESQQQSEEVNKNATLPGEVDKKPKIVTVKEAIAASETKYGVSTLNKKQLEASFTKLETLNKKDHDKVRKEKALNSLESLLFDAKSKLELEEYSSVSTPNESKTIVEKVDEITNWLEEDGWNADADVLEGKLTEINSLVIPVWERHREHQERPEALKSLDTAINASVTFFNSIKNLTQNTNVTEELNLFSDVELKSLDTLINETTEWKVKNEKEQNQLKRSDPVVITVRSVVEKIRGLEREVRYLENKSRLWMASLNKKKDTPKKKEEKSKNKEPEKNKSSETEKSKPEGGEEAAVPEEQEPLTPNPSPSPVDETTTPEEKTKTEL</sequence>
<dbReference type="CDD" id="cd10230">
    <property type="entry name" value="ASKHA_NBD_HSP70_HYOU1"/>
    <property type="match status" value="1"/>
</dbReference>
<dbReference type="InterPro" id="IPR029048">
    <property type="entry name" value="HSP70_C_sf"/>
</dbReference>
<dbReference type="InterPro" id="IPR043129">
    <property type="entry name" value="ATPase_NBD"/>
</dbReference>
<dbReference type="GO" id="GO:0030968">
    <property type="term" value="P:endoplasmic reticulum unfolded protein response"/>
    <property type="evidence" value="ECO:0007669"/>
    <property type="project" value="TreeGrafter"/>
</dbReference>
<organism evidence="11">
    <name type="scientific">Cacopsylla melanoneura</name>
    <dbReference type="NCBI Taxonomy" id="428564"/>
    <lineage>
        <taxon>Eukaryota</taxon>
        <taxon>Metazoa</taxon>
        <taxon>Ecdysozoa</taxon>
        <taxon>Arthropoda</taxon>
        <taxon>Hexapoda</taxon>
        <taxon>Insecta</taxon>
        <taxon>Pterygota</taxon>
        <taxon>Neoptera</taxon>
        <taxon>Paraneoptera</taxon>
        <taxon>Hemiptera</taxon>
        <taxon>Sternorrhyncha</taxon>
        <taxon>Psylloidea</taxon>
        <taxon>Psyllidae</taxon>
        <taxon>Psyllinae</taxon>
        <taxon>Cacopsylla</taxon>
    </lineage>
</organism>
<evidence type="ECO:0000256" key="3">
    <source>
        <dbReference type="ARBA" id="ARBA00022729"/>
    </source>
</evidence>
<dbReference type="FunFam" id="3.30.30.30:FF:000004">
    <property type="entry name" value="hypoxia up-regulated protein 1"/>
    <property type="match status" value="1"/>
</dbReference>
<dbReference type="EMBL" id="HBUF01175874">
    <property type="protein sequence ID" value="CAG6653998.1"/>
    <property type="molecule type" value="Transcribed_RNA"/>
</dbReference>